<feature type="coiled-coil region" evidence="1">
    <location>
        <begin position="58"/>
        <end position="92"/>
    </location>
</feature>
<dbReference type="Proteomes" id="UP000325577">
    <property type="component" value="Linkage Group LG11"/>
</dbReference>
<evidence type="ECO:0000256" key="1">
    <source>
        <dbReference type="SAM" id="Coils"/>
    </source>
</evidence>
<dbReference type="EMBL" id="CM018034">
    <property type="protein sequence ID" value="KAA8543370.1"/>
    <property type="molecule type" value="Genomic_DNA"/>
</dbReference>
<dbReference type="InterPro" id="IPR039544">
    <property type="entry name" value="Tim44-like"/>
</dbReference>
<keyword evidence="1" id="KW-0175">Coiled coil</keyword>
<dbReference type="GO" id="GO:0030150">
    <property type="term" value="P:protein import into mitochondrial matrix"/>
    <property type="evidence" value="ECO:0007669"/>
    <property type="project" value="TreeGrafter"/>
</dbReference>
<accession>A0A5J5BMG0</accession>
<sequence length="101" mass="11746">MAARKLVRDFLLSKQPLCRQLLISQQVSASTTRLPLFLANGYRGSRQFSVFNEFSNQVKGEANRNQEFQQSVKELKEKAEELKGVKEDLKVRLGRHLQWRP</sequence>
<reference evidence="2 3" key="1">
    <citation type="submission" date="2019-09" db="EMBL/GenBank/DDBJ databases">
        <title>A chromosome-level genome assembly of the Chinese tupelo Nyssa sinensis.</title>
        <authorList>
            <person name="Yang X."/>
            <person name="Kang M."/>
            <person name="Yang Y."/>
            <person name="Xiong H."/>
            <person name="Wang M."/>
            <person name="Zhang Z."/>
            <person name="Wang Z."/>
            <person name="Wu H."/>
            <person name="Ma T."/>
            <person name="Liu J."/>
            <person name="Xi Z."/>
        </authorList>
    </citation>
    <scope>NUCLEOTIDE SEQUENCE [LARGE SCALE GENOMIC DNA]</scope>
    <source>
        <strain evidence="2">J267</strain>
        <tissue evidence="2">Leaf</tissue>
    </source>
</reference>
<evidence type="ECO:0000313" key="3">
    <source>
        <dbReference type="Proteomes" id="UP000325577"/>
    </source>
</evidence>
<gene>
    <name evidence="2" type="ORF">F0562_021135</name>
</gene>
<dbReference type="GO" id="GO:0005743">
    <property type="term" value="C:mitochondrial inner membrane"/>
    <property type="evidence" value="ECO:0007669"/>
    <property type="project" value="TreeGrafter"/>
</dbReference>
<organism evidence="2 3">
    <name type="scientific">Nyssa sinensis</name>
    <dbReference type="NCBI Taxonomy" id="561372"/>
    <lineage>
        <taxon>Eukaryota</taxon>
        <taxon>Viridiplantae</taxon>
        <taxon>Streptophyta</taxon>
        <taxon>Embryophyta</taxon>
        <taxon>Tracheophyta</taxon>
        <taxon>Spermatophyta</taxon>
        <taxon>Magnoliopsida</taxon>
        <taxon>eudicotyledons</taxon>
        <taxon>Gunneridae</taxon>
        <taxon>Pentapetalae</taxon>
        <taxon>asterids</taxon>
        <taxon>Cornales</taxon>
        <taxon>Nyssaceae</taxon>
        <taxon>Nyssa</taxon>
    </lineage>
</organism>
<proteinExistence type="predicted"/>
<dbReference type="PANTHER" id="PTHR10721:SF1">
    <property type="entry name" value="MITOCHONDRIAL IMPORT INNER MEMBRANE TRANSLOCASE SUBUNIT TIM44"/>
    <property type="match status" value="1"/>
</dbReference>
<keyword evidence="3" id="KW-1185">Reference proteome</keyword>
<evidence type="ECO:0000313" key="2">
    <source>
        <dbReference type="EMBL" id="KAA8543370.1"/>
    </source>
</evidence>
<dbReference type="AlphaFoldDB" id="A0A5J5BMG0"/>
<protein>
    <submittedName>
        <fullName evidence="2">Uncharacterized protein</fullName>
    </submittedName>
</protein>
<dbReference type="GO" id="GO:0051087">
    <property type="term" value="F:protein-folding chaperone binding"/>
    <property type="evidence" value="ECO:0007669"/>
    <property type="project" value="TreeGrafter"/>
</dbReference>
<name>A0A5J5BMG0_9ASTE</name>
<dbReference type="OrthoDB" id="1797466at2759"/>
<dbReference type="PANTHER" id="PTHR10721">
    <property type="entry name" value="MITOCHONDRIAL IMPORT INNER MEMBRANE TRANSLOCASE SUBUNIT TIM44"/>
    <property type="match status" value="1"/>
</dbReference>